<evidence type="ECO:0000259" key="8">
    <source>
        <dbReference type="PROSITE" id="PS50240"/>
    </source>
</evidence>
<dbReference type="PROSITE" id="PS50240">
    <property type="entry name" value="TRYPSIN_DOM"/>
    <property type="match status" value="1"/>
</dbReference>
<evidence type="ECO:0000313" key="10">
    <source>
        <dbReference type="Proteomes" id="UP000752171"/>
    </source>
</evidence>
<comment type="caution">
    <text evidence="9">The sequence shown here is derived from an EMBL/GenBank/DDBJ whole genome shotgun (WGS) entry which is preliminary data.</text>
</comment>
<evidence type="ECO:0000256" key="5">
    <source>
        <dbReference type="ARBA" id="ARBA00023157"/>
    </source>
</evidence>
<protein>
    <submittedName>
        <fullName evidence="9">Mast cell protease 1-like isoform X1</fullName>
    </submittedName>
</protein>
<dbReference type="OrthoDB" id="5597713at2759"/>
<evidence type="ECO:0000313" key="9">
    <source>
        <dbReference type="EMBL" id="KAG9266886.1"/>
    </source>
</evidence>
<dbReference type="GO" id="GO:0004252">
    <property type="term" value="F:serine-type endopeptidase activity"/>
    <property type="evidence" value="ECO:0007669"/>
    <property type="project" value="InterPro"/>
</dbReference>
<feature type="domain" description="Peptidase S1" evidence="8">
    <location>
        <begin position="26"/>
        <end position="251"/>
    </location>
</feature>
<dbReference type="Pfam" id="PF00089">
    <property type="entry name" value="Trypsin"/>
    <property type="match status" value="1"/>
</dbReference>
<dbReference type="GO" id="GO:0006508">
    <property type="term" value="P:proteolysis"/>
    <property type="evidence" value="ECO:0007669"/>
    <property type="project" value="UniProtKB-KW"/>
</dbReference>
<evidence type="ECO:0000256" key="1">
    <source>
        <dbReference type="ARBA" id="ARBA00022670"/>
    </source>
</evidence>
<dbReference type="InterPro" id="IPR001254">
    <property type="entry name" value="Trypsin_dom"/>
</dbReference>
<sequence>MTLISLLLLVVLLPYPGHSASVRDGIVNGTEAKPHSRPYMVSVQIDEKHQCGGFLVSESFVMTAAHCWKNRKVTFTAVVGAHDISNKNEGSIRFPVEKYAVHPQYQDDETYDYDILLLKLKGTVIKSERVKWISIPAQKEDIPANSVCSVAGWGRTGTKKSGSHCLLETNTKIMDKARCTSLWDTPITPRMVCAQHPGGPCWGDSGGPLVCDSVAVGIVSFGDANTCDKPIQPEVYTKISEILPWIKSIINS</sequence>
<dbReference type="PANTHER" id="PTHR24271:SF87">
    <property type="entry name" value="ARGININE ESTERASE-LIKE-RELATED"/>
    <property type="match status" value="1"/>
</dbReference>
<evidence type="ECO:0000256" key="4">
    <source>
        <dbReference type="ARBA" id="ARBA00022825"/>
    </source>
</evidence>
<dbReference type="InterPro" id="IPR043504">
    <property type="entry name" value="Peptidase_S1_PA_chymotrypsin"/>
</dbReference>
<dbReference type="Gene3D" id="2.40.10.10">
    <property type="entry name" value="Trypsin-like serine proteases"/>
    <property type="match status" value="1"/>
</dbReference>
<evidence type="ECO:0000256" key="6">
    <source>
        <dbReference type="RuleBase" id="RU363034"/>
    </source>
</evidence>
<keyword evidence="1 6" id="KW-0645">Protease</keyword>
<dbReference type="PRINTS" id="PR00722">
    <property type="entry name" value="CHYMOTRYPSIN"/>
</dbReference>
<dbReference type="EMBL" id="JAICCE010000016">
    <property type="protein sequence ID" value="KAG9266886.1"/>
    <property type="molecule type" value="Genomic_DNA"/>
</dbReference>
<dbReference type="SMART" id="SM00020">
    <property type="entry name" value="Tryp_SPc"/>
    <property type="match status" value="1"/>
</dbReference>
<dbReference type="PROSITE" id="PS00135">
    <property type="entry name" value="TRYPSIN_SER"/>
    <property type="match status" value="1"/>
</dbReference>
<keyword evidence="5" id="KW-1015">Disulfide bond</keyword>
<dbReference type="PANTHER" id="PTHR24271">
    <property type="entry name" value="KALLIKREIN-RELATED"/>
    <property type="match status" value="1"/>
</dbReference>
<dbReference type="InterPro" id="IPR001314">
    <property type="entry name" value="Peptidase_S1A"/>
</dbReference>
<evidence type="ECO:0000256" key="3">
    <source>
        <dbReference type="ARBA" id="ARBA00022801"/>
    </source>
</evidence>
<dbReference type="PROSITE" id="PS00134">
    <property type="entry name" value="TRYPSIN_HIS"/>
    <property type="match status" value="1"/>
</dbReference>
<evidence type="ECO:0000256" key="2">
    <source>
        <dbReference type="ARBA" id="ARBA00022729"/>
    </source>
</evidence>
<name>A0A8T2LC44_ASTMX</name>
<dbReference type="KEGG" id="amex:103031537"/>
<dbReference type="FunFam" id="2.40.10.10:FF:000120">
    <property type="entry name" value="Putative serine protease"/>
    <property type="match status" value="1"/>
</dbReference>
<feature type="signal peptide" evidence="7">
    <location>
        <begin position="1"/>
        <end position="19"/>
    </location>
</feature>
<dbReference type="Proteomes" id="UP000752171">
    <property type="component" value="Unassembled WGS sequence"/>
</dbReference>
<dbReference type="InterPro" id="IPR009003">
    <property type="entry name" value="Peptidase_S1_PA"/>
</dbReference>
<reference evidence="9 10" key="1">
    <citation type="submission" date="2021-07" db="EMBL/GenBank/DDBJ databases">
        <authorList>
            <person name="Imarazene B."/>
            <person name="Zahm M."/>
            <person name="Klopp C."/>
            <person name="Cabau C."/>
            <person name="Beille S."/>
            <person name="Jouanno E."/>
            <person name="Castinel A."/>
            <person name="Lluch J."/>
            <person name="Gil L."/>
            <person name="Kuchtly C."/>
            <person name="Lopez Roques C."/>
            <person name="Donnadieu C."/>
            <person name="Parrinello H."/>
            <person name="Journot L."/>
            <person name="Du K."/>
            <person name="Schartl M."/>
            <person name="Retaux S."/>
            <person name="Guiguen Y."/>
        </authorList>
    </citation>
    <scope>NUCLEOTIDE SEQUENCE [LARGE SCALE GENOMIC DNA]</scope>
    <source>
        <strain evidence="9">Pach_M1</strain>
        <tissue evidence="9">Testis</tissue>
    </source>
</reference>
<keyword evidence="4 6" id="KW-0720">Serine protease</keyword>
<accession>A0A8T2LC44</accession>
<proteinExistence type="predicted"/>
<dbReference type="InterPro" id="IPR018114">
    <property type="entry name" value="TRYPSIN_HIS"/>
</dbReference>
<feature type="chain" id="PRO_5035880467" evidence="7">
    <location>
        <begin position="20"/>
        <end position="252"/>
    </location>
</feature>
<dbReference type="InterPro" id="IPR033116">
    <property type="entry name" value="TRYPSIN_SER"/>
</dbReference>
<keyword evidence="3 6" id="KW-0378">Hydrolase</keyword>
<dbReference type="AlphaFoldDB" id="A0A8T2LC44"/>
<dbReference type="CDD" id="cd00190">
    <property type="entry name" value="Tryp_SPc"/>
    <property type="match status" value="1"/>
</dbReference>
<dbReference type="SUPFAM" id="SSF50494">
    <property type="entry name" value="Trypsin-like serine proteases"/>
    <property type="match status" value="1"/>
</dbReference>
<gene>
    <name evidence="9" type="primary">MCPT1</name>
    <name evidence="9" type="ORF">AMEX_G19550</name>
</gene>
<organism evidence="9 10">
    <name type="scientific">Astyanax mexicanus</name>
    <name type="common">Blind cave fish</name>
    <name type="synonym">Astyanax fasciatus mexicanus</name>
    <dbReference type="NCBI Taxonomy" id="7994"/>
    <lineage>
        <taxon>Eukaryota</taxon>
        <taxon>Metazoa</taxon>
        <taxon>Chordata</taxon>
        <taxon>Craniata</taxon>
        <taxon>Vertebrata</taxon>
        <taxon>Euteleostomi</taxon>
        <taxon>Actinopterygii</taxon>
        <taxon>Neopterygii</taxon>
        <taxon>Teleostei</taxon>
        <taxon>Ostariophysi</taxon>
        <taxon>Characiformes</taxon>
        <taxon>Characoidei</taxon>
        <taxon>Acestrorhamphidae</taxon>
        <taxon>Acestrorhamphinae</taxon>
        <taxon>Astyanax</taxon>
    </lineage>
</organism>
<evidence type="ECO:0000256" key="7">
    <source>
        <dbReference type="SAM" id="SignalP"/>
    </source>
</evidence>
<keyword evidence="2 7" id="KW-0732">Signal</keyword>